<evidence type="ECO:0000313" key="3">
    <source>
        <dbReference type="Proteomes" id="UP000078113"/>
    </source>
</evidence>
<proteinExistence type="predicted"/>
<reference evidence="2" key="2">
    <citation type="journal article" date="2019" name="IMA Fungus">
        <title>Genome sequencing and comparison of five Tilletia species to identify candidate genes for the detection of regulated species infecting wheat.</title>
        <authorList>
            <person name="Nguyen H.D.T."/>
            <person name="Sultana T."/>
            <person name="Kesanakurti P."/>
            <person name="Hambleton S."/>
        </authorList>
    </citation>
    <scope>NUCLEOTIDE SEQUENCE</scope>
    <source>
        <strain evidence="2">DAOMC 236422</strain>
    </source>
</reference>
<gene>
    <name evidence="2" type="ORF">A4X09_0g4421</name>
</gene>
<organism evidence="2 3">
    <name type="scientific">Tilletia walkeri</name>
    <dbReference type="NCBI Taxonomy" id="117179"/>
    <lineage>
        <taxon>Eukaryota</taxon>
        <taxon>Fungi</taxon>
        <taxon>Dikarya</taxon>
        <taxon>Basidiomycota</taxon>
        <taxon>Ustilaginomycotina</taxon>
        <taxon>Exobasidiomycetes</taxon>
        <taxon>Tilletiales</taxon>
        <taxon>Tilletiaceae</taxon>
        <taxon>Tilletia</taxon>
    </lineage>
</organism>
<comment type="caution">
    <text evidence="2">The sequence shown here is derived from an EMBL/GenBank/DDBJ whole genome shotgun (WGS) entry which is preliminary data.</text>
</comment>
<evidence type="ECO:0000256" key="1">
    <source>
        <dbReference type="SAM" id="MobiDB-lite"/>
    </source>
</evidence>
<reference evidence="2" key="1">
    <citation type="submission" date="2016-04" db="EMBL/GenBank/DDBJ databases">
        <authorList>
            <person name="Nguyen H.D."/>
            <person name="Samba Siva P."/>
            <person name="Cullis J."/>
            <person name="Levesque C.A."/>
            <person name="Hambleton S."/>
        </authorList>
    </citation>
    <scope>NUCLEOTIDE SEQUENCE</scope>
    <source>
        <strain evidence="2">DAOMC 236422</strain>
    </source>
</reference>
<accession>A0A8X7N9F4</accession>
<feature type="region of interest" description="Disordered" evidence="1">
    <location>
        <begin position="1"/>
        <end position="20"/>
    </location>
</feature>
<evidence type="ECO:0000313" key="2">
    <source>
        <dbReference type="EMBL" id="KAE8267921.1"/>
    </source>
</evidence>
<keyword evidence="3" id="KW-1185">Reference proteome</keyword>
<dbReference type="AlphaFoldDB" id="A0A8X7N9F4"/>
<name>A0A8X7N9F4_9BASI</name>
<dbReference type="Proteomes" id="UP000078113">
    <property type="component" value="Unassembled WGS sequence"/>
</dbReference>
<sequence length="94" mass="10145">MLAVRNKKVSAATAQEAASSGEPVYPYLDALEVFRGTTGDRTNVASTRLRWADTIVPIANIRQKKAILATLKRLSQKEAEMSKAGRRTAGATVV</sequence>
<protein>
    <submittedName>
        <fullName evidence="2">Uncharacterized protein</fullName>
    </submittedName>
</protein>
<dbReference type="EMBL" id="LWDG02000188">
    <property type="protein sequence ID" value="KAE8267921.1"/>
    <property type="molecule type" value="Genomic_DNA"/>
</dbReference>